<dbReference type="EMBL" id="HBFC01011083">
    <property type="protein sequence ID" value="CAD8703784.1"/>
    <property type="molecule type" value="Transcribed_RNA"/>
</dbReference>
<proteinExistence type="predicted"/>
<sequence>MANRGTSPTHGASAVAPALTLFSAGGSGSTGTAAKTTGRTGASVGGRGPLDDNVMVAALADEARACEDKVLETHAQVRRETLGALRALEKDIAKDDWMYQAPRHSHH</sequence>
<reference evidence="2" key="1">
    <citation type="submission" date="2021-01" db="EMBL/GenBank/DDBJ databases">
        <authorList>
            <person name="Corre E."/>
            <person name="Pelletier E."/>
            <person name="Niang G."/>
            <person name="Scheremetjew M."/>
            <person name="Finn R."/>
            <person name="Kale V."/>
            <person name="Holt S."/>
            <person name="Cochrane G."/>
            <person name="Meng A."/>
            <person name="Brown T."/>
            <person name="Cohen L."/>
        </authorList>
    </citation>
    <scope>NUCLEOTIDE SEQUENCE</scope>
    <source>
        <strain evidence="2">SL-175</strain>
    </source>
</reference>
<protein>
    <submittedName>
        <fullName evidence="2">Uncharacterized protein</fullName>
    </submittedName>
</protein>
<evidence type="ECO:0000256" key="1">
    <source>
        <dbReference type="SAM" id="MobiDB-lite"/>
    </source>
</evidence>
<dbReference type="AlphaFoldDB" id="A0A7S0SDD5"/>
<evidence type="ECO:0000313" key="2">
    <source>
        <dbReference type="EMBL" id="CAD8703784.1"/>
    </source>
</evidence>
<accession>A0A7S0SDD5</accession>
<organism evidence="2">
    <name type="scientific">Mantoniella antarctica</name>
    <dbReference type="NCBI Taxonomy" id="81844"/>
    <lineage>
        <taxon>Eukaryota</taxon>
        <taxon>Viridiplantae</taxon>
        <taxon>Chlorophyta</taxon>
        <taxon>Mamiellophyceae</taxon>
        <taxon>Mamiellales</taxon>
        <taxon>Mamiellaceae</taxon>
        <taxon>Mantoniella</taxon>
    </lineage>
</organism>
<gene>
    <name evidence="2" type="ORF">MANT1106_LOCUS6466</name>
</gene>
<name>A0A7S0SDD5_9CHLO</name>
<feature type="compositionally biased region" description="Low complexity" evidence="1">
    <location>
        <begin position="30"/>
        <end position="42"/>
    </location>
</feature>
<feature type="region of interest" description="Disordered" evidence="1">
    <location>
        <begin position="25"/>
        <end position="50"/>
    </location>
</feature>